<evidence type="ECO:0000313" key="3">
    <source>
        <dbReference type="Proteomes" id="UP000295124"/>
    </source>
</evidence>
<dbReference type="RefSeq" id="WP_132174977.1">
    <property type="nucleotide sequence ID" value="NZ_SMKX01000146.1"/>
</dbReference>
<dbReference type="PANTHER" id="PTHR31460">
    <property type="match status" value="1"/>
</dbReference>
<dbReference type="EMBL" id="SMKX01000146">
    <property type="protein sequence ID" value="TDD47810.1"/>
    <property type="molecule type" value="Genomic_DNA"/>
</dbReference>
<feature type="signal peptide" evidence="1">
    <location>
        <begin position="1"/>
        <end position="24"/>
    </location>
</feature>
<dbReference type="SUPFAM" id="SSF101898">
    <property type="entry name" value="NHL repeat"/>
    <property type="match status" value="1"/>
</dbReference>
<feature type="chain" id="PRO_5020957092" description="SMP-30/Gluconolactonase/LRE-like region domain-containing protein" evidence="1">
    <location>
        <begin position="25"/>
        <end position="325"/>
    </location>
</feature>
<organism evidence="2 3">
    <name type="scientific">Kribbella antibiotica</name>
    <dbReference type="NCBI Taxonomy" id="190195"/>
    <lineage>
        <taxon>Bacteria</taxon>
        <taxon>Bacillati</taxon>
        <taxon>Actinomycetota</taxon>
        <taxon>Actinomycetes</taxon>
        <taxon>Propionibacteriales</taxon>
        <taxon>Kribbellaceae</taxon>
        <taxon>Kribbella</taxon>
    </lineage>
</organism>
<reference evidence="2 3" key="1">
    <citation type="submission" date="2019-03" db="EMBL/GenBank/DDBJ databases">
        <title>Draft genome sequences of novel Actinobacteria.</title>
        <authorList>
            <person name="Sahin N."/>
            <person name="Ay H."/>
            <person name="Saygin H."/>
        </authorList>
    </citation>
    <scope>NUCLEOTIDE SEQUENCE [LARGE SCALE GENOMIC DNA]</scope>
    <source>
        <strain evidence="2 3">JCM 13523</strain>
    </source>
</reference>
<dbReference type="InterPro" id="IPR011042">
    <property type="entry name" value="6-blade_b-propeller_TolB-like"/>
</dbReference>
<dbReference type="AlphaFoldDB" id="A0A4R4YSY2"/>
<dbReference type="InterPro" id="IPR053224">
    <property type="entry name" value="Sensory_adhesion_molecule"/>
</dbReference>
<dbReference type="OrthoDB" id="504981at2"/>
<gene>
    <name evidence="2" type="ORF">E1263_34025</name>
</gene>
<keyword evidence="3" id="KW-1185">Reference proteome</keyword>
<keyword evidence="1" id="KW-0732">Signal</keyword>
<protein>
    <recommendedName>
        <fullName evidence="4">SMP-30/Gluconolactonase/LRE-like region domain-containing protein</fullName>
    </recommendedName>
</protein>
<dbReference type="Proteomes" id="UP000295124">
    <property type="component" value="Unassembled WGS sequence"/>
</dbReference>
<accession>A0A4R4YSY2</accession>
<dbReference type="Gene3D" id="2.120.10.30">
    <property type="entry name" value="TolB, C-terminal domain"/>
    <property type="match status" value="1"/>
</dbReference>
<comment type="caution">
    <text evidence="2">The sequence shown here is derived from an EMBL/GenBank/DDBJ whole genome shotgun (WGS) entry which is preliminary data.</text>
</comment>
<proteinExistence type="predicted"/>
<sequence>MLRITAAVAAVLALTAPAAAPASARPVPTPSPVSVVGHTPDRYPEGIAWDPSRRAFLIGSIATGRISVVGRDGVPHPYGVAPGISTFGLHVDARRNRVLATYADIGSGERSSEATAYKQSGVAVYDLRSGRLLQRIDLNTKRLNPVGGRHGANDLAIDAVGNAYVADPAGDAIYKIGRSGHASVLVRDARLKSDSIGMNGIVWDPAGFLLAVRYDTGALLRITPAGRISEVAVGKKLIGGDGLAMTTDRRLVAVTNKLGAPGVEELTVLSSVDGYRSAVVRSVQAWPVAGPTTAAVTPAGIYVLSGGIDVLLAGGSTDQFTIRRG</sequence>
<dbReference type="PANTHER" id="PTHR31460:SF3">
    <property type="entry name" value="MESOCENTIN"/>
    <property type="match status" value="1"/>
</dbReference>
<evidence type="ECO:0000313" key="2">
    <source>
        <dbReference type="EMBL" id="TDD47810.1"/>
    </source>
</evidence>
<name>A0A4R4YSY2_9ACTN</name>
<evidence type="ECO:0008006" key="4">
    <source>
        <dbReference type="Google" id="ProtNLM"/>
    </source>
</evidence>
<evidence type="ECO:0000256" key="1">
    <source>
        <dbReference type="SAM" id="SignalP"/>
    </source>
</evidence>